<reference evidence="2" key="2">
    <citation type="submission" date="2015-01" db="EMBL/GenBank/DDBJ databases">
        <title>Evolutionary Origins and Diversification of the Mycorrhizal Mutualists.</title>
        <authorList>
            <consortium name="DOE Joint Genome Institute"/>
            <consortium name="Mycorrhizal Genomics Consortium"/>
            <person name="Kohler A."/>
            <person name="Kuo A."/>
            <person name="Nagy L.G."/>
            <person name="Floudas D."/>
            <person name="Copeland A."/>
            <person name="Barry K.W."/>
            <person name="Cichocki N."/>
            <person name="Veneault-Fourrey C."/>
            <person name="LaButti K."/>
            <person name="Lindquist E.A."/>
            <person name="Lipzen A."/>
            <person name="Lundell T."/>
            <person name="Morin E."/>
            <person name="Murat C."/>
            <person name="Riley R."/>
            <person name="Ohm R."/>
            <person name="Sun H."/>
            <person name="Tunlid A."/>
            <person name="Henrissat B."/>
            <person name="Grigoriev I.V."/>
            <person name="Hibbett D.S."/>
            <person name="Martin F."/>
        </authorList>
    </citation>
    <scope>NUCLEOTIDE SEQUENCE [LARGE SCALE GENOMIC DNA]</scope>
    <source>
        <strain evidence="2">441</strain>
    </source>
</reference>
<dbReference type="EMBL" id="KN833892">
    <property type="protein sequence ID" value="KIK15390.1"/>
    <property type="molecule type" value="Genomic_DNA"/>
</dbReference>
<dbReference type="OrthoDB" id="10548346at2759"/>
<dbReference type="Proteomes" id="UP000054018">
    <property type="component" value="Unassembled WGS sequence"/>
</dbReference>
<dbReference type="HOGENOM" id="CLU_2923539_0_0_1"/>
<accession>A0A0C9XSU9</accession>
<dbReference type="AlphaFoldDB" id="A0A0C9XSU9"/>
<organism evidence="1 2">
    <name type="scientific">Pisolithus microcarpus 441</name>
    <dbReference type="NCBI Taxonomy" id="765257"/>
    <lineage>
        <taxon>Eukaryota</taxon>
        <taxon>Fungi</taxon>
        <taxon>Dikarya</taxon>
        <taxon>Basidiomycota</taxon>
        <taxon>Agaricomycotina</taxon>
        <taxon>Agaricomycetes</taxon>
        <taxon>Agaricomycetidae</taxon>
        <taxon>Boletales</taxon>
        <taxon>Sclerodermatineae</taxon>
        <taxon>Pisolithaceae</taxon>
        <taxon>Pisolithus</taxon>
    </lineage>
</organism>
<sequence length="61" mass="6745">MPCFGMRAQLRYVDSTVHAYILTLLTVLSPFGLPESISSQSPCTGTWYYVQPTVVAPFVTC</sequence>
<evidence type="ECO:0000313" key="1">
    <source>
        <dbReference type="EMBL" id="KIK15390.1"/>
    </source>
</evidence>
<gene>
    <name evidence="1" type="ORF">PISMIDRAFT_687310</name>
</gene>
<proteinExistence type="predicted"/>
<name>A0A0C9XSU9_9AGAM</name>
<keyword evidence="2" id="KW-1185">Reference proteome</keyword>
<reference evidence="1 2" key="1">
    <citation type="submission" date="2014-04" db="EMBL/GenBank/DDBJ databases">
        <authorList>
            <consortium name="DOE Joint Genome Institute"/>
            <person name="Kuo A."/>
            <person name="Kohler A."/>
            <person name="Costa M.D."/>
            <person name="Nagy L.G."/>
            <person name="Floudas D."/>
            <person name="Copeland A."/>
            <person name="Barry K.W."/>
            <person name="Cichocki N."/>
            <person name="Veneault-Fourrey C."/>
            <person name="LaButti K."/>
            <person name="Lindquist E.A."/>
            <person name="Lipzen A."/>
            <person name="Lundell T."/>
            <person name="Morin E."/>
            <person name="Murat C."/>
            <person name="Sun H."/>
            <person name="Tunlid A."/>
            <person name="Henrissat B."/>
            <person name="Grigoriev I.V."/>
            <person name="Hibbett D.S."/>
            <person name="Martin F."/>
            <person name="Nordberg H.P."/>
            <person name="Cantor M.N."/>
            <person name="Hua S.X."/>
        </authorList>
    </citation>
    <scope>NUCLEOTIDE SEQUENCE [LARGE SCALE GENOMIC DNA]</scope>
    <source>
        <strain evidence="1 2">441</strain>
    </source>
</reference>
<protein>
    <submittedName>
        <fullName evidence="1">Uncharacterized protein</fullName>
    </submittedName>
</protein>
<evidence type="ECO:0000313" key="2">
    <source>
        <dbReference type="Proteomes" id="UP000054018"/>
    </source>
</evidence>